<proteinExistence type="predicted"/>
<name>A0A6P4FA83_DRORH</name>
<dbReference type="PANTHER" id="PTHR22948:SF29">
    <property type="entry name" value="FI02030P-RELATED"/>
    <property type="match status" value="1"/>
</dbReference>
<feature type="zinc finger region" description="C3H1-type" evidence="1">
    <location>
        <begin position="548"/>
        <end position="577"/>
    </location>
</feature>
<reference evidence="7" key="2">
    <citation type="submission" date="2025-04" db="UniProtKB">
        <authorList>
            <consortium name="RefSeq"/>
        </authorList>
    </citation>
    <scope>IDENTIFICATION</scope>
</reference>
<dbReference type="Gene3D" id="2.30.30.140">
    <property type="match status" value="2"/>
</dbReference>
<dbReference type="EnsemblMetazoa" id="XM_017130520.2">
    <property type="protein sequence ID" value="XP_016986009.1"/>
    <property type="gene ID" value="LOC108049365"/>
</dbReference>
<dbReference type="Gene3D" id="2.40.50.90">
    <property type="match status" value="1"/>
</dbReference>
<evidence type="ECO:0000256" key="1">
    <source>
        <dbReference type="PROSITE-ProRule" id="PRU00723"/>
    </source>
</evidence>
<dbReference type="OrthoDB" id="10052065at2759"/>
<evidence type="ECO:0000259" key="3">
    <source>
        <dbReference type="PROSITE" id="PS50103"/>
    </source>
</evidence>
<reference evidence="5" key="3">
    <citation type="submission" date="2025-05" db="UniProtKB">
        <authorList>
            <consortium name="EnsemblMetazoa"/>
        </authorList>
    </citation>
    <scope>IDENTIFICATION</scope>
</reference>
<keyword evidence="1" id="KW-0863">Zinc-finger</keyword>
<dbReference type="InterPro" id="IPR050621">
    <property type="entry name" value="Tudor_domain_containing"/>
</dbReference>
<evidence type="ECO:0000256" key="2">
    <source>
        <dbReference type="SAM" id="MobiDB-lite"/>
    </source>
</evidence>
<dbReference type="Pfam" id="PF24047">
    <property type="entry name" value="Tudor_krimper_1st"/>
    <property type="match status" value="1"/>
</dbReference>
<dbReference type="SMART" id="SM00333">
    <property type="entry name" value="TUDOR"/>
    <property type="match status" value="1"/>
</dbReference>
<dbReference type="InterPro" id="IPR056482">
    <property type="entry name" value="Tudor_krimper_1st"/>
</dbReference>
<gene>
    <name evidence="7" type="primary">LOC108049365</name>
    <name evidence="5" type="synonym">108049365</name>
</gene>
<keyword evidence="1" id="KW-0862">Zinc</keyword>
<dbReference type="OMA" id="RHYDPKL"/>
<feature type="region of interest" description="Disordered" evidence="2">
    <location>
        <begin position="113"/>
        <end position="145"/>
    </location>
</feature>
<dbReference type="GO" id="GO:0005737">
    <property type="term" value="C:cytoplasm"/>
    <property type="evidence" value="ECO:0007669"/>
    <property type="project" value="UniProtKB-ARBA"/>
</dbReference>
<dbReference type="SUPFAM" id="SSF63748">
    <property type="entry name" value="Tudor/PWWP/MBT"/>
    <property type="match status" value="2"/>
</dbReference>
<dbReference type="Pfam" id="PF00567">
    <property type="entry name" value="TUDOR"/>
    <property type="match status" value="1"/>
</dbReference>
<dbReference type="AlphaFoldDB" id="A0A6P4FA83"/>
<evidence type="ECO:0000313" key="6">
    <source>
        <dbReference type="Proteomes" id="UP001652680"/>
    </source>
</evidence>
<dbReference type="GeneID" id="108049365"/>
<feature type="domain" description="C3H1-type" evidence="3">
    <location>
        <begin position="548"/>
        <end position="577"/>
    </location>
</feature>
<dbReference type="RefSeq" id="XP_016986009.1">
    <property type="nucleotide sequence ID" value="XM_017130520.1"/>
</dbReference>
<evidence type="ECO:0000259" key="4">
    <source>
        <dbReference type="PROSITE" id="PS50304"/>
    </source>
</evidence>
<dbReference type="GO" id="GO:0008270">
    <property type="term" value="F:zinc ion binding"/>
    <property type="evidence" value="ECO:0007669"/>
    <property type="project" value="UniProtKB-KW"/>
</dbReference>
<keyword evidence="1" id="KW-0479">Metal-binding</keyword>
<dbReference type="PROSITE" id="PS50103">
    <property type="entry name" value="ZF_C3H1"/>
    <property type="match status" value="1"/>
</dbReference>
<dbReference type="InterPro" id="IPR035437">
    <property type="entry name" value="SNase_OB-fold_sf"/>
</dbReference>
<reference evidence="6" key="1">
    <citation type="journal article" date="2021" name="Elife">
        <title>Highly contiguous assemblies of 101 drosophilid genomes.</title>
        <authorList>
            <person name="Kim B.Y."/>
            <person name="Wang J.R."/>
            <person name="Miller D.E."/>
            <person name="Barmina O."/>
            <person name="Delaney E."/>
            <person name="Thompson A."/>
            <person name="Comeault A.A."/>
            <person name="Peede D."/>
            <person name="D'Agostino E.R."/>
            <person name="Pelaez J."/>
            <person name="Aguilar J.M."/>
            <person name="Haji D."/>
            <person name="Matsunaga T."/>
            <person name="Armstrong E.E."/>
            <person name="Zych M."/>
            <person name="Ogawa Y."/>
            <person name="Stamenkovic-Radak M."/>
            <person name="Jelic M."/>
            <person name="Veselinovic M.S."/>
            <person name="Tanaskovic M."/>
            <person name="Eric P."/>
            <person name="Gao J.J."/>
            <person name="Katoh T.K."/>
            <person name="Toda M.J."/>
            <person name="Watabe H."/>
            <person name="Watada M."/>
            <person name="Davis J.S."/>
            <person name="Moyle L.C."/>
            <person name="Manoli G."/>
            <person name="Bertolini E."/>
            <person name="Kostal V."/>
            <person name="Hawley R.S."/>
            <person name="Takahashi A."/>
            <person name="Jones C.D."/>
            <person name="Price D.K."/>
            <person name="Whiteman N."/>
            <person name="Kopp A."/>
            <person name="Matute D.R."/>
            <person name="Petrov D.A."/>
        </authorList>
    </citation>
    <scope>NUCLEOTIDE SEQUENCE [LARGE SCALE GENOMIC DNA]</scope>
</reference>
<evidence type="ECO:0000313" key="7">
    <source>
        <dbReference type="RefSeq" id="XP_016986009.1"/>
    </source>
</evidence>
<evidence type="ECO:0000313" key="5">
    <source>
        <dbReference type="EnsemblMetazoa" id="XP_016986009.1"/>
    </source>
</evidence>
<feature type="domain" description="Tudor" evidence="4">
    <location>
        <begin position="650"/>
        <end position="707"/>
    </location>
</feature>
<keyword evidence="6" id="KW-1185">Reference proteome</keyword>
<sequence>MEDISVVTKLCDDNVHKLQENLRSFQREVSRVRKVLTERWVNVDRRDRRLIALHDRLVRSLSDVNACVIQLNLNIELNRPDGRFTADDKSDDSFDDLYPSNRLIQKAIEGLGFNKPDEQPPEPPFAEKMPESSMQVEPASTEKLPESSMQLVAVDLSMVPEPMVEAFFPDVPPPPPFPSVIVPKLPMIVVEPPALPSAIVPKLPMMEDNESPLASKESFQTISHDISNQKSMTELQIEEKAVVVEPQVYSAVPIENQATPTANQVDQSPEVVIQTTNNDISHEISKKDDELQIEKLSVAKQMPSSWLIEPSSDQVTTSPPPKRFLMAPKGGTQTTSDGIYKQILKNTAAFPKNAVVSAALVHVNVAGNCIFVAKFDESSKRIKEMLKGQVLLQELEQLPDYGDIFAVYDSSDNIITRITINNSSEGGGYDGYLIDYGEHIHLTGNEIIFELPDDIRCLPAEAIRCNLTNCGVDQMSSFLYQIVQLRVHENNGIGLVVELIDENKPDSNENKTDIECPAKLSEEDMAMLNEIEETTSDPLKAVLGFKPTDEQRICRHYDPKLNGCFKGNTCRLVHEPFAPHGATKDVEIAGALPETVFDTPVPHKVGSSARILITFVNSPTEVYAQFVDGSAPLVWAKKDVPEVKWSFKRRPRILDIVLALYNDDCFYRAQIIDEMDREYKIFYVDYGNTEFVSLSSLAPCEYAESLKPHQSVSCQIEGVVRSTFLSHQMTFECVEYLKSKLLNKEMDVKLVSRLPDGFLIRFLGIYSDVPRQLVKRRYAQPSNGIRRSLADLDKCTAEEDASDI</sequence>
<accession>A0A6P4FA83</accession>
<dbReference type="PANTHER" id="PTHR22948">
    <property type="entry name" value="TUDOR DOMAIN CONTAINING PROTEIN"/>
    <property type="match status" value="1"/>
</dbReference>
<protein>
    <submittedName>
        <fullName evidence="7">Uncharacterized protein LOC108049365</fullName>
    </submittedName>
</protein>
<dbReference type="PROSITE" id="PS50304">
    <property type="entry name" value="TUDOR"/>
    <property type="match status" value="1"/>
</dbReference>
<dbReference type="Proteomes" id="UP001652680">
    <property type="component" value="Unassembled WGS sequence"/>
</dbReference>
<dbReference type="InterPro" id="IPR000571">
    <property type="entry name" value="Znf_CCCH"/>
</dbReference>
<organism evidence="7">
    <name type="scientific">Drosophila rhopaloa</name>
    <name type="common">Fruit fly</name>
    <dbReference type="NCBI Taxonomy" id="1041015"/>
    <lineage>
        <taxon>Eukaryota</taxon>
        <taxon>Metazoa</taxon>
        <taxon>Ecdysozoa</taxon>
        <taxon>Arthropoda</taxon>
        <taxon>Hexapoda</taxon>
        <taxon>Insecta</taxon>
        <taxon>Pterygota</taxon>
        <taxon>Neoptera</taxon>
        <taxon>Endopterygota</taxon>
        <taxon>Diptera</taxon>
        <taxon>Brachycera</taxon>
        <taxon>Muscomorpha</taxon>
        <taxon>Ephydroidea</taxon>
        <taxon>Drosophilidae</taxon>
        <taxon>Drosophila</taxon>
        <taxon>Sophophora</taxon>
    </lineage>
</organism>
<dbReference type="InterPro" id="IPR002999">
    <property type="entry name" value="Tudor"/>
</dbReference>